<evidence type="ECO:0000256" key="3">
    <source>
        <dbReference type="ARBA" id="ARBA00022723"/>
    </source>
</evidence>
<dbReference type="PANTHER" id="PTHR20883">
    <property type="entry name" value="PHYTANOYL-COA DIOXYGENASE DOMAIN CONTAINING 1"/>
    <property type="match status" value="1"/>
</dbReference>
<dbReference type="GO" id="GO:0046872">
    <property type="term" value="F:metal ion binding"/>
    <property type="evidence" value="ECO:0007669"/>
    <property type="project" value="UniProtKB-KW"/>
</dbReference>
<sequence>MNTSETKYLTEEQVQKFYRDGYLRIPAFLTKDETDALLTRSKQLLDDFSVEDHPLTRFTTGESDKGHVGDDYFLNSGDKIRYFLEEDAVDKDGKLTRDKTKAVNKIGHALHELDPVFRKVTLENERLKAVARDLRFHHDPVALQSMVIFKQPEIGGAVPEHNDSTFLYTSPPTALGFWIALEHCTPLNGALSFLPGSHLTTQITKRFVRLPGGGTGFEELSVPTPAPSEVSATANVVADAFASEGKYILEACGPGDLVLIHGSVLHKSERNTSERTRFAYTFHMIDTPPYAIYDEKNWLQPTPNMPFSRILNSPNDGAVPVPIAV</sequence>
<comment type="similarity">
    <text evidence="2">Belongs to the PhyH family.</text>
</comment>
<proteinExistence type="inferred from homology"/>
<evidence type="ECO:0000313" key="5">
    <source>
        <dbReference type="EMBL" id="EGO25804.1"/>
    </source>
</evidence>
<evidence type="ECO:0000256" key="2">
    <source>
        <dbReference type="ARBA" id="ARBA00005830"/>
    </source>
</evidence>
<dbReference type="Proteomes" id="UP000008064">
    <property type="component" value="Unassembled WGS sequence"/>
</dbReference>
<dbReference type="EMBL" id="GL945433">
    <property type="protein sequence ID" value="EGO25804.1"/>
    <property type="molecule type" value="Genomic_DNA"/>
</dbReference>
<dbReference type="KEGG" id="sla:SERLADRAFT_361268"/>
<dbReference type="GeneID" id="18809835"/>
<accession>F8NU38</accession>
<dbReference type="AlphaFoldDB" id="F8NU38"/>
<gene>
    <name evidence="5" type="ORF">SERLADRAFT_361268</name>
</gene>
<comment type="cofactor">
    <cofactor evidence="1">
        <name>Fe cation</name>
        <dbReference type="ChEBI" id="CHEBI:24875"/>
    </cofactor>
</comment>
<evidence type="ECO:0000256" key="1">
    <source>
        <dbReference type="ARBA" id="ARBA00001962"/>
    </source>
</evidence>
<evidence type="ECO:0008006" key="6">
    <source>
        <dbReference type="Google" id="ProtNLM"/>
    </source>
</evidence>
<dbReference type="HOGENOM" id="CLU_048953_0_1_1"/>
<name>F8NU38_SERL9</name>
<dbReference type="InterPro" id="IPR008775">
    <property type="entry name" value="Phytyl_CoA_dOase-like"/>
</dbReference>
<dbReference type="Gene3D" id="2.60.120.620">
    <property type="entry name" value="q2cbj1_9rhob like domain"/>
    <property type="match status" value="1"/>
</dbReference>
<dbReference type="PANTHER" id="PTHR20883:SF15">
    <property type="entry name" value="PHYTANOYL-COA DIOXYGENASE DOMAIN-CONTAINING PROTEIN 1"/>
    <property type="match status" value="1"/>
</dbReference>
<dbReference type="RefSeq" id="XP_007317926.1">
    <property type="nucleotide sequence ID" value="XM_007317864.1"/>
</dbReference>
<evidence type="ECO:0000256" key="4">
    <source>
        <dbReference type="ARBA" id="ARBA00023004"/>
    </source>
</evidence>
<organism>
    <name type="scientific">Serpula lacrymans var. lacrymans (strain S7.9)</name>
    <name type="common">Dry rot fungus</name>
    <dbReference type="NCBI Taxonomy" id="578457"/>
    <lineage>
        <taxon>Eukaryota</taxon>
        <taxon>Fungi</taxon>
        <taxon>Dikarya</taxon>
        <taxon>Basidiomycota</taxon>
        <taxon>Agaricomycotina</taxon>
        <taxon>Agaricomycetes</taxon>
        <taxon>Agaricomycetidae</taxon>
        <taxon>Boletales</taxon>
        <taxon>Coniophorineae</taxon>
        <taxon>Serpulaceae</taxon>
        <taxon>Serpula</taxon>
    </lineage>
</organism>
<keyword evidence="4" id="KW-0408">Iron</keyword>
<dbReference type="Pfam" id="PF05721">
    <property type="entry name" value="PhyH"/>
    <property type="match status" value="1"/>
</dbReference>
<dbReference type="SUPFAM" id="SSF51197">
    <property type="entry name" value="Clavaminate synthase-like"/>
    <property type="match status" value="1"/>
</dbReference>
<reference evidence="5" key="1">
    <citation type="submission" date="2011-04" db="EMBL/GenBank/DDBJ databases">
        <title>Evolution of plant cell wall degrading machinery underlies the functional diversity of forest fungi.</title>
        <authorList>
            <consortium name="US DOE Joint Genome Institute (JGI-PGF)"/>
            <person name="Eastwood D.C."/>
            <person name="Floudas D."/>
            <person name="Binder M."/>
            <person name="Majcherczyk A."/>
            <person name="Schneider P."/>
            <person name="Aerts A."/>
            <person name="Asiegbu F.O."/>
            <person name="Baker S.E."/>
            <person name="Barry K."/>
            <person name="Bendiksby M."/>
            <person name="Blumentritt M."/>
            <person name="Coutinho P.M."/>
            <person name="Cullen D."/>
            <person name="Cullen D."/>
            <person name="Gathman A."/>
            <person name="Goodell B."/>
            <person name="Henrissat B."/>
            <person name="Ihrmark K."/>
            <person name="Kauserud H."/>
            <person name="Kohler A."/>
            <person name="LaButti K."/>
            <person name="Lapidus A."/>
            <person name="Lavin J.L."/>
            <person name="Lee Y.-H."/>
            <person name="Lindquist E."/>
            <person name="Lilly W."/>
            <person name="Lucas S."/>
            <person name="Morin E."/>
            <person name="Murat C."/>
            <person name="Oguiza J.A."/>
            <person name="Park J."/>
            <person name="Pisabarro A.G."/>
            <person name="Riley R."/>
            <person name="Rosling A."/>
            <person name="Salamov A."/>
            <person name="Schmidt O."/>
            <person name="Schmutz J."/>
            <person name="Skrede I."/>
            <person name="Stenlid J."/>
            <person name="Wiebenga A."/>
            <person name="Xie X."/>
            <person name="Kues U."/>
            <person name="Hibbett D.S."/>
            <person name="Hoffmeister D."/>
            <person name="Hogberg N."/>
            <person name="Martin F."/>
            <person name="Grigoriev I.V."/>
            <person name="Watkinson S.C."/>
        </authorList>
    </citation>
    <scope>NUCLEOTIDE SEQUENCE</scope>
    <source>
        <strain evidence="5">S7.9</strain>
    </source>
</reference>
<dbReference type="OrthoDB" id="445007at2759"/>
<keyword evidence="3" id="KW-0479">Metal-binding</keyword>
<protein>
    <recommendedName>
        <fullName evidence="6">Phytanoyl-CoA dioxygenase</fullName>
    </recommendedName>
</protein>